<feature type="region of interest" description="Disordered" evidence="1">
    <location>
        <begin position="142"/>
        <end position="280"/>
    </location>
</feature>
<keyword evidence="4" id="KW-1185">Reference proteome</keyword>
<feature type="signal peptide" evidence="2">
    <location>
        <begin position="1"/>
        <end position="24"/>
    </location>
</feature>
<protein>
    <submittedName>
        <fullName evidence="3">Uncharacterized protein</fullName>
    </submittedName>
</protein>
<proteinExistence type="predicted"/>
<reference evidence="3" key="1">
    <citation type="submission" date="2023-07" db="EMBL/GenBank/DDBJ databases">
        <title>Chromosome-level genome assembly of Artemia franciscana.</title>
        <authorList>
            <person name="Jo E."/>
        </authorList>
    </citation>
    <scope>NUCLEOTIDE SEQUENCE</scope>
    <source>
        <tissue evidence="3">Whole body</tissue>
    </source>
</reference>
<evidence type="ECO:0000256" key="1">
    <source>
        <dbReference type="SAM" id="MobiDB-lite"/>
    </source>
</evidence>
<evidence type="ECO:0000313" key="4">
    <source>
        <dbReference type="Proteomes" id="UP001187531"/>
    </source>
</evidence>
<accession>A0AA88I6B7</accession>
<name>A0AA88I6B7_ARTSF</name>
<organism evidence="3 4">
    <name type="scientific">Artemia franciscana</name>
    <name type="common">Brine shrimp</name>
    <name type="synonym">Artemia sanfranciscana</name>
    <dbReference type="NCBI Taxonomy" id="6661"/>
    <lineage>
        <taxon>Eukaryota</taxon>
        <taxon>Metazoa</taxon>
        <taxon>Ecdysozoa</taxon>
        <taxon>Arthropoda</taxon>
        <taxon>Crustacea</taxon>
        <taxon>Branchiopoda</taxon>
        <taxon>Anostraca</taxon>
        <taxon>Artemiidae</taxon>
        <taxon>Artemia</taxon>
    </lineage>
</organism>
<feature type="compositionally biased region" description="Basic and acidic residues" evidence="1">
    <location>
        <begin position="263"/>
        <end position="273"/>
    </location>
</feature>
<dbReference type="AlphaFoldDB" id="A0AA88I6B7"/>
<dbReference type="Proteomes" id="UP001187531">
    <property type="component" value="Unassembled WGS sequence"/>
</dbReference>
<feature type="compositionally biased region" description="Polar residues" evidence="1">
    <location>
        <begin position="207"/>
        <end position="229"/>
    </location>
</feature>
<feature type="chain" id="PRO_5041641550" evidence="2">
    <location>
        <begin position="25"/>
        <end position="280"/>
    </location>
</feature>
<evidence type="ECO:0000256" key="2">
    <source>
        <dbReference type="SAM" id="SignalP"/>
    </source>
</evidence>
<gene>
    <name evidence="3" type="ORF">QYM36_004550</name>
</gene>
<sequence>MVQFTNSLILVFFCILAWFDSASSAGSPPSEDFKDIKLADDIESGTFKISSAEAQDSISPPESSAAQVTAPEKELLKNPLFSCIFNDENTLTVEGAREVAANAMNQIRRMMASLRMYIAEATANEQPPNKKQKRSAEVQTSEYLAPYAMPNSFEGKARNGEGSNRRRPGPHRFNRDNTSLGEENSSVRRTRRRPGPHRFNRNETIPGGSSQFVRSNFTSPMTNRTNSTVPAMKLPGSPSTVIRKKTSEASPAKPLTDSNKNQEIAKDDTERFGYKKTKSF</sequence>
<comment type="caution">
    <text evidence="3">The sequence shown here is derived from an EMBL/GenBank/DDBJ whole genome shotgun (WGS) entry which is preliminary data.</text>
</comment>
<feature type="compositionally biased region" description="Basic residues" evidence="1">
    <location>
        <begin position="188"/>
        <end position="199"/>
    </location>
</feature>
<dbReference type="EMBL" id="JAVRJZ010000007">
    <property type="protein sequence ID" value="KAK2720696.1"/>
    <property type="molecule type" value="Genomic_DNA"/>
</dbReference>
<evidence type="ECO:0000313" key="3">
    <source>
        <dbReference type="EMBL" id="KAK2720696.1"/>
    </source>
</evidence>
<keyword evidence="2" id="KW-0732">Signal</keyword>